<evidence type="ECO:0000313" key="1">
    <source>
        <dbReference type="EMBL" id="NDY90474.1"/>
    </source>
</evidence>
<organism evidence="1 2">
    <name type="scientific">Ideonella livida</name>
    <dbReference type="NCBI Taxonomy" id="2707176"/>
    <lineage>
        <taxon>Bacteria</taxon>
        <taxon>Pseudomonadati</taxon>
        <taxon>Pseudomonadota</taxon>
        <taxon>Betaproteobacteria</taxon>
        <taxon>Burkholderiales</taxon>
        <taxon>Sphaerotilaceae</taxon>
        <taxon>Ideonella</taxon>
    </lineage>
</organism>
<evidence type="ECO:0000313" key="2">
    <source>
        <dbReference type="Proteomes" id="UP000484255"/>
    </source>
</evidence>
<accession>A0A7C9PGK3</accession>
<dbReference type="EMBL" id="JAAGOH010000004">
    <property type="protein sequence ID" value="NDY90474.1"/>
    <property type="molecule type" value="Genomic_DNA"/>
</dbReference>
<sequence>MIKPPQPPADVPSSPQISGVEMPLANGASRHVLPVLGLSLILLSGCGSESEGDGVEGSGVRQAALAGSSNVAYQLLVRNDDGIVNAYAVSDTTLASIPAEHYDASANTLTRGADQWVFFMGSSGVQGLDLRGKTHQSPMALNGPGGACRVLAATSLDSSGNSALLTLASLQDGSCGSTPSHLLQVGANGAVVTIALVNERLIQPVKNADGGVAGLLMAVKVNGGGEWVAWRAVGSSAAPTLLGEVPASVSTSVEWLGQDASQPGLGYLKLNGQLRSLRWSGQQLSLDTAVLHSFASSDASAFAGDAQGVYFSDGLSLLRARAGVVAALGTLGDDTADLGVEKLVLTTQRVAAMLTTPARTDLPLGCVNHTRLLQSLGRAGGSPVSLRKEAVDTCGVVGGVPTMFLGWGSGDQIVLKQSWTNTTSHSSGHLLAVQSDAQAPTSPVTFDSSRNLLLPVLPATIAHGSTAVQPSALIAFDSNAQALVQLSLPGLVSQSLGALPRSTSFNNETSCTQAIAQVPVACTVPMFQLDSDAQEAWRFTPGQNSSLQQIVAR</sequence>
<dbReference type="AlphaFoldDB" id="A0A7C9PGK3"/>
<keyword evidence="2" id="KW-1185">Reference proteome</keyword>
<dbReference type="Proteomes" id="UP000484255">
    <property type="component" value="Unassembled WGS sequence"/>
</dbReference>
<proteinExistence type="predicted"/>
<gene>
    <name evidence="1" type="ORF">G3A44_04590</name>
</gene>
<protein>
    <submittedName>
        <fullName evidence="1">Uncharacterized protein</fullName>
    </submittedName>
</protein>
<comment type="caution">
    <text evidence="1">The sequence shown here is derived from an EMBL/GenBank/DDBJ whole genome shotgun (WGS) entry which is preliminary data.</text>
</comment>
<name>A0A7C9PGK3_9BURK</name>
<dbReference type="RefSeq" id="WP_163456338.1">
    <property type="nucleotide sequence ID" value="NZ_JAAGOH010000004.1"/>
</dbReference>
<reference evidence="1 2" key="1">
    <citation type="submission" date="2020-02" db="EMBL/GenBank/DDBJ databases">
        <title>Ideonella bacterium strain TBM-1.</title>
        <authorList>
            <person name="Chen W.-M."/>
        </authorList>
    </citation>
    <scope>NUCLEOTIDE SEQUENCE [LARGE SCALE GENOMIC DNA]</scope>
    <source>
        <strain evidence="1 2">TBM-1</strain>
    </source>
</reference>